<reference evidence="3" key="1">
    <citation type="submission" date="2020-05" db="EMBL/GenBank/DDBJ databases">
        <authorList>
            <person name="Chiriac C."/>
            <person name="Salcher M."/>
            <person name="Ghai R."/>
            <person name="Kavagutti S V."/>
        </authorList>
    </citation>
    <scope>NUCLEOTIDE SEQUENCE</scope>
</reference>
<dbReference type="Gene3D" id="3.40.50.2000">
    <property type="entry name" value="Glycogen Phosphorylase B"/>
    <property type="match status" value="2"/>
</dbReference>
<feature type="domain" description="Glycosyltransferase subfamily 4-like N-terminal" evidence="2">
    <location>
        <begin position="23"/>
        <end position="205"/>
    </location>
</feature>
<gene>
    <name evidence="3" type="ORF">UFOPK1493_02523</name>
</gene>
<dbReference type="GO" id="GO:0016758">
    <property type="term" value="F:hexosyltransferase activity"/>
    <property type="evidence" value="ECO:0007669"/>
    <property type="project" value="TreeGrafter"/>
</dbReference>
<dbReference type="AlphaFoldDB" id="A0A6J6E8Q4"/>
<dbReference type="EMBL" id="CAEZSR010000106">
    <property type="protein sequence ID" value="CAB4572970.1"/>
    <property type="molecule type" value="Genomic_DNA"/>
</dbReference>
<dbReference type="InterPro" id="IPR001296">
    <property type="entry name" value="Glyco_trans_1"/>
</dbReference>
<dbReference type="InterPro" id="IPR028098">
    <property type="entry name" value="Glyco_trans_4-like_N"/>
</dbReference>
<dbReference type="Pfam" id="PF00534">
    <property type="entry name" value="Glycos_transf_1"/>
    <property type="match status" value="1"/>
</dbReference>
<feature type="domain" description="Glycosyl transferase family 1" evidence="1">
    <location>
        <begin position="222"/>
        <end position="385"/>
    </location>
</feature>
<dbReference type="SUPFAM" id="SSF53756">
    <property type="entry name" value="UDP-Glycosyltransferase/glycogen phosphorylase"/>
    <property type="match status" value="1"/>
</dbReference>
<dbReference type="PANTHER" id="PTHR45947">
    <property type="entry name" value="SULFOQUINOVOSYL TRANSFERASE SQD2"/>
    <property type="match status" value="1"/>
</dbReference>
<protein>
    <submittedName>
        <fullName evidence="3">Unannotated protein</fullName>
    </submittedName>
</protein>
<organism evidence="3">
    <name type="scientific">freshwater metagenome</name>
    <dbReference type="NCBI Taxonomy" id="449393"/>
    <lineage>
        <taxon>unclassified sequences</taxon>
        <taxon>metagenomes</taxon>
        <taxon>ecological metagenomes</taxon>
    </lineage>
</organism>
<evidence type="ECO:0000259" key="1">
    <source>
        <dbReference type="Pfam" id="PF00534"/>
    </source>
</evidence>
<sequence>MNRLRIAVICPHFEPDTAPTGDVMTRIVHELAARGHELHVVTSLPWYRTHSIEPGWEGRRVRRETTPWGSITRVDPFPGGDKRNLLRRALGFAGFSVLTGVLSWRGGRVDAVIAMSPPLTLGLTGWTTHLVRRGPLVFNIQDVFPDAAVRTGAITNRWVIAAARRLERLSYHRAAAVTVLSDDLRDNVAAKMRPSERRRVHVIPNFVDVDAIVPSDRSAPLRAELGIGDGPLVVYSGNVGFSQSLELMLAAARELPEVTFLVSGDGSAKASLVEAAAEQGLPNVRFSGYQPKERLVELLGIADLHVVPLKAGLGSVSVPSKTYSILAAGRPILASIDPGTEVQRLLEASGAGVAVAPDRPDLFVAALRELLADPAALAARGAAGRDFVERCASPAVVAERYEQLISDLARDGSGRCRPFSGADR</sequence>
<proteinExistence type="predicted"/>
<dbReference type="InterPro" id="IPR050194">
    <property type="entry name" value="Glycosyltransferase_grp1"/>
</dbReference>
<accession>A0A6J6E8Q4</accession>
<dbReference type="PANTHER" id="PTHR45947:SF3">
    <property type="entry name" value="SULFOQUINOVOSYL TRANSFERASE SQD2"/>
    <property type="match status" value="1"/>
</dbReference>
<name>A0A6J6E8Q4_9ZZZZ</name>
<dbReference type="Pfam" id="PF13579">
    <property type="entry name" value="Glyco_trans_4_4"/>
    <property type="match status" value="1"/>
</dbReference>
<evidence type="ECO:0000259" key="2">
    <source>
        <dbReference type="Pfam" id="PF13579"/>
    </source>
</evidence>
<dbReference type="CDD" id="cd03794">
    <property type="entry name" value="GT4_WbuB-like"/>
    <property type="match status" value="1"/>
</dbReference>
<evidence type="ECO:0000313" key="3">
    <source>
        <dbReference type="EMBL" id="CAB4572970.1"/>
    </source>
</evidence>